<sequence length="91" mass="9426">MSLSSSSASWHGLLLLLLRLDLEPPAGADLKRNLLVLVLDGACLCWSFRSASPATELGAAAAPVAVAMGSSRDGLRAPRWLRGSEGAAVLL</sequence>
<accession>A0AAE0TTW2</accession>
<organism evidence="2 3">
    <name type="scientific">Lasiosphaeria ovina</name>
    <dbReference type="NCBI Taxonomy" id="92902"/>
    <lineage>
        <taxon>Eukaryota</taxon>
        <taxon>Fungi</taxon>
        <taxon>Dikarya</taxon>
        <taxon>Ascomycota</taxon>
        <taxon>Pezizomycotina</taxon>
        <taxon>Sordariomycetes</taxon>
        <taxon>Sordariomycetidae</taxon>
        <taxon>Sordariales</taxon>
        <taxon>Lasiosphaeriaceae</taxon>
        <taxon>Lasiosphaeria</taxon>
    </lineage>
</organism>
<gene>
    <name evidence="2" type="ORF">B0T24DRAFT_614144</name>
</gene>
<evidence type="ECO:0008006" key="4">
    <source>
        <dbReference type="Google" id="ProtNLM"/>
    </source>
</evidence>
<keyword evidence="1" id="KW-0732">Signal</keyword>
<evidence type="ECO:0000256" key="1">
    <source>
        <dbReference type="SAM" id="SignalP"/>
    </source>
</evidence>
<evidence type="ECO:0000313" key="3">
    <source>
        <dbReference type="Proteomes" id="UP001287356"/>
    </source>
</evidence>
<comment type="caution">
    <text evidence="2">The sequence shown here is derived from an EMBL/GenBank/DDBJ whole genome shotgun (WGS) entry which is preliminary data.</text>
</comment>
<evidence type="ECO:0000313" key="2">
    <source>
        <dbReference type="EMBL" id="KAK3380092.1"/>
    </source>
</evidence>
<feature type="signal peptide" evidence="1">
    <location>
        <begin position="1"/>
        <end position="28"/>
    </location>
</feature>
<reference evidence="2" key="2">
    <citation type="submission" date="2023-06" db="EMBL/GenBank/DDBJ databases">
        <authorList>
            <consortium name="Lawrence Berkeley National Laboratory"/>
            <person name="Haridas S."/>
            <person name="Hensen N."/>
            <person name="Bonometti L."/>
            <person name="Westerberg I."/>
            <person name="Brannstrom I.O."/>
            <person name="Guillou S."/>
            <person name="Cros-Aarteil S."/>
            <person name="Calhoun S."/>
            <person name="Kuo A."/>
            <person name="Mondo S."/>
            <person name="Pangilinan J."/>
            <person name="Riley R."/>
            <person name="Labutti K."/>
            <person name="Andreopoulos B."/>
            <person name="Lipzen A."/>
            <person name="Chen C."/>
            <person name="Yanf M."/>
            <person name="Daum C."/>
            <person name="Ng V."/>
            <person name="Clum A."/>
            <person name="Steindorff A."/>
            <person name="Ohm R."/>
            <person name="Martin F."/>
            <person name="Silar P."/>
            <person name="Natvig D."/>
            <person name="Lalanne C."/>
            <person name="Gautier V."/>
            <person name="Ament-Velasquez S.L."/>
            <person name="Kruys A."/>
            <person name="Hutchinson M.I."/>
            <person name="Powell A.J."/>
            <person name="Barry K."/>
            <person name="Miller A.N."/>
            <person name="Grigoriev I.V."/>
            <person name="Debuchy R."/>
            <person name="Gladieux P."/>
            <person name="Thoren M.H."/>
            <person name="Johannesson H."/>
        </authorList>
    </citation>
    <scope>NUCLEOTIDE SEQUENCE</scope>
    <source>
        <strain evidence="2">CBS 958.72</strain>
    </source>
</reference>
<name>A0AAE0TTW2_9PEZI</name>
<reference evidence="2" key="1">
    <citation type="journal article" date="2023" name="Mol. Phylogenet. Evol.">
        <title>Genome-scale phylogeny and comparative genomics of the fungal order Sordariales.</title>
        <authorList>
            <person name="Hensen N."/>
            <person name="Bonometti L."/>
            <person name="Westerberg I."/>
            <person name="Brannstrom I.O."/>
            <person name="Guillou S."/>
            <person name="Cros-Aarteil S."/>
            <person name="Calhoun S."/>
            <person name="Haridas S."/>
            <person name="Kuo A."/>
            <person name="Mondo S."/>
            <person name="Pangilinan J."/>
            <person name="Riley R."/>
            <person name="LaButti K."/>
            <person name="Andreopoulos B."/>
            <person name="Lipzen A."/>
            <person name="Chen C."/>
            <person name="Yan M."/>
            <person name="Daum C."/>
            <person name="Ng V."/>
            <person name="Clum A."/>
            <person name="Steindorff A."/>
            <person name="Ohm R.A."/>
            <person name="Martin F."/>
            <person name="Silar P."/>
            <person name="Natvig D.O."/>
            <person name="Lalanne C."/>
            <person name="Gautier V."/>
            <person name="Ament-Velasquez S.L."/>
            <person name="Kruys A."/>
            <person name="Hutchinson M.I."/>
            <person name="Powell A.J."/>
            <person name="Barry K."/>
            <person name="Miller A.N."/>
            <person name="Grigoriev I.V."/>
            <person name="Debuchy R."/>
            <person name="Gladieux P."/>
            <person name="Hiltunen Thoren M."/>
            <person name="Johannesson H."/>
        </authorList>
    </citation>
    <scope>NUCLEOTIDE SEQUENCE</scope>
    <source>
        <strain evidence="2">CBS 958.72</strain>
    </source>
</reference>
<dbReference type="AlphaFoldDB" id="A0AAE0TTW2"/>
<keyword evidence="3" id="KW-1185">Reference proteome</keyword>
<dbReference type="EMBL" id="JAULSN010000002">
    <property type="protein sequence ID" value="KAK3380092.1"/>
    <property type="molecule type" value="Genomic_DNA"/>
</dbReference>
<dbReference type="Proteomes" id="UP001287356">
    <property type="component" value="Unassembled WGS sequence"/>
</dbReference>
<protein>
    <recommendedName>
        <fullName evidence="4">Secreted protein</fullName>
    </recommendedName>
</protein>
<feature type="chain" id="PRO_5042236489" description="Secreted protein" evidence="1">
    <location>
        <begin position="29"/>
        <end position="91"/>
    </location>
</feature>
<proteinExistence type="predicted"/>